<keyword evidence="2" id="KW-1185">Reference proteome</keyword>
<name>A0A7M1ATJ7_9BACT</name>
<dbReference type="Proteomes" id="UP000593910">
    <property type="component" value="Chromosome"/>
</dbReference>
<reference evidence="1 2" key="1">
    <citation type="submission" date="2019-06" db="EMBL/GenBank/DDBJ databases">
        <title>Sulfurimonas gotlandica sp. nov., a chemoautotrophic and psychrotolerant epsilonproteobacterium isolated from a pelagic redoxcline, and an emended description of the genus Sulfurimonas.</title>
        <authorList>
            <person name="Wang S."/>
            <person name="Jiang L."/>
            <person name="Shao Z."/>
        </authorList>
    </citation>
    <scope>NUCLEOTIDE SEQUENCE [LARGE SCALE GENOMIC DNA]</scope>
    <source>
        <strain evidence="1 2">B2</strain>
    </source>
</reference>
<organism evidence="1 2">
    <name type="scientific">Sulfurimonas marina</name>
    <dbReference type="NCBI Taxonomy" id="2590551"/>
    <lineage>
        <taxon>Bacteria</taxon>
        <taxon>Pseudomonadati</taxon>
        <taxon>Campylobacterota</taxon>
        <taxon>Epsilonproteobacteria</taxon>
        <taxon>Campylobacterales</taxon>
        <taxon>Sulfurimonadaceae</taxon>
        <taxon>Sulfurimonas</taxon>
    </lineage>
</organism>
<dbReference type="Pfam" id="PF05082">
    <property type="entry name" value="Rop-like"/>
    <property type="match status" value="1"/>
</dbReference>
<gene>
    <name evidence="1" type="ORF">FJR03_02915</name>
</gene>
<dbReference type="KEGG" id="smax:FJR03_02915"/>
<dbReference type="AlphaFoldDB" id="A0A7M1ATJ7"/>
<dbReference type="InterPro" id="IPR007774">
    <property type="entry name" value="Put_N_fixation"/>
</dbReference>
<dbReference type="RefSeq" id="WP_193114167.1">
    <property type="nucleotide sequence ID" value="NZ_CP041165.1"/>
</dbReference>
<dbReference type="EMBL" id="CP041165">
    <property type="protein sequence ID" value="QOP40745.1"/>
    <property type="molecule type" value="Genomic_DNA"/>
</dbReference>
<accession>A0A7M1ATJ7</accession>
<evidence type="ECO:0000313" key="1">
    <source>
        <dbReference type="EMBL" id="QOP40745.1"/>
    </source>
</evidence>
<evidence type="ECO:0000313" key="2">
    <source>
        <dbReference type="Proteomes" id="UP000593910"/>
    </source>
</evidence>
<protein>
    <submittedName>
        <fullName evidence="1">Uncharacterized protein</fullName>
    </submittedName>
</protein>
<proteinExistence type="predicted"/>
<sequence>MALTDEQKALKKELAGYKRKVVELAGEIHDIVEDTIWTDYGRLIPLSEEVQTAMKVVEDFKAEHSFLQ</sequence>